<feature type="compositionally biased region" description="Basic and acidic residues" evidence="2">
    <location>
        <begin position="1044"/>
        <end position="1053"/>
    </location>
</feature>
<dbReference type="GO" id="GO:0016579">
    <property type="term" value="P:protein deubiquitination"/>
    <property type="evidence" value="ECO:0007669"/>
    <property type="project" value="InterPro"/>
</dbReference>
<dbReference type="PANTHER" id="PTHR24006">
    <property type="entry name" value="UBIQUITIN CARBOXYL-TERMINAL HYDROLASE"/>
    <property type="match status" value="1"/>
</dbReference>
<dbReference type="CDD" id="cd02257">
    <property type="entry name" value="Peptidase_C19"/>
    <property type="match status" value="2"/>
</dbReference>
<dbReference type="Pfam" id="PF00443">
    <property type="entry name" value="UCH"/>
    <property type="match status" value="2"/>
</dbReference>
<feature type="compositionally biased region" description="Gly residues" evidence="2">
    <location>
        <begin position="835"/>
        <end position="844"/>
    </location>
</feature>
<dbReference type="STRING" id="3055.A0A2K3CPQ1"/>
<feature type="compositionally biased region" description="Acidic residues" evidence="2">
    <location>
        <begin position="890"/>
        <end position="901"/>
    </location>
</feature>
<feature type="compositionally biased region" description="Low complexity" evidence="2">
    <location>
        <begin position="1413"/>
        <end position="1436"/>
    </location>
</feature>
<feature type="compositionally biased region" description="Low complexity" evidence="2">
    <location>
        <begin position="578"/>
        <end position="589"/>
    </location>
</feature>
<feature type="compositionally biased region" description="Gly residues" evidence="2">
    <location>
        <begin position="1322"/>
        <end position="1335"/>
    </location>
</feature>
<organism evidence="4 5">
    <name type="scientific">Chlamydomonas reinhardtii</name>
    <name type="common">Chlamydomonas smithii</name>
    <dbReference type="NCBI Taxonomy" id="3055"/>
    <lineage>
        <taxon>Eukaryota</taxon>
        <taxon>Viridiplantae</taxon>
        <taxon>Chlorophyta</taxon>
        <taxon>core chlorophytes</taxon>
        <taxon>Chlorophyceae</taxon>
        <taxon>CS clade</taxon>
        <taxon>Chlamydomonadales</taxon>
        <taxon>Chlamydomonadaceae</taxon>
        <taxon>Chlamydomonas</taxon>
    </lineage>
</organism>
<name>A0A2K3CPQ1_CHLRE</name>
<feature type="compositionally biased region" description="Low complexity" evidence="2">
    <location>
        <begin position="1598"/>
        <end position="1610"/>
    </location>
</feature>
<dbReference type="RefSeq" id="XP_042914559.1">
    <property type="nucleotide sequence ID" value="XM_043072100.1"/>
</dbReference>
<feature type="compositionally biased region" description="Low complexity" evidence="2">
    <location>
        <begin position="742"/>
        <end position="762"/>
    </location>
</feature>
<dbReference type="PANTHER" id="PTHR24006:SF827">
    <property type="entry name" value="UBIQUITIN CARBOXYL-TERMINAL HYDROLASE 34"/>
    <property type="match status" value="1"/>
</dbReference>
<dbReference type="PROSITE" id="PS50330">
    <property type="entry name" value="UIM"/>
    <property type="match status" value="2"/>
</dbReference>
<evidence type="ECO:0000259" key="3">
    <source>
        <dbReference type="PROSITE" id="PS50235"/>
    </source>
</evidence>
<feature type="region of interest" description="Disordered" evidence="2">
    <location>
        <begin position="1146"/>
        <end position="1169"/>
    </location>
</feature>
<dbReference type="InterPro" id="IPR003903">
    <property type="entry name" value="UIM_dom"/>
</dbReference>
<comment type="similarity">
    <text evidence="1">Belongs to the peptidase C19 family.</text>
</comment>
<feature type="compositionally biased region" description="Basic residues" evidence="2">
    <location>
        <begin position="845"/>
        <end position="860"/>
    </location>
</feature>
<dbReference type="RefSeq" id="XP_042914560.1">
    <property type="nucleotide sequence ID" value="XM_043072101.1"/>
</dbReference>
<feature type="region of interest" description="Disordered" evidence="2">
    <location>
        <begin position="557"/>
        <end position="627"/>
    </location>
</feature>
<dbReference type="SMART" id="SM00726">
    <property type="entry name" value="UIM"/>
    <property type="match status" value="3"/>
</dbReference>
<dbReference type="EMBL" id="CM008978">
    <property type="protein sequence ID" value="PNW70256.1"/>
    <property type="molecule type" value="Genomic_DNA"/>
</dbReference>
<dbReference type="SUPFAM" id="SSF54001">
    <property type="entry name" value="Cysteine proteinases"/>
    <property type="match status" value="2"/>
</dbReference>
<dbReference type="InterPro" id="IPR018200">
    <property type="entry name" value="USP_CS"/>
</dbReference>
<dbReference type="InterPro" id="IPR001394">
    <property type="entry name" value="Peptidase_C19_UCH"/>
</dbReference>
<feature type="region of interest" description="Disordered" evidence="2">
    <location>
        <begin position="327"/>
        <end position="412"/>
    </location>
</feature>
<dbReference type="GO" id="GO:0004843">
    <property type="term" value="F:cysteine-type deubiquitinase activity"/>
    <property type="evidence" value="ECO:0007669"/>
    <property type="project" value="InterPro"/>
</dbReference>
<feature type="compositionally biased region" description="Low complexity" evidence="2">
    <location>
        <begin position="874"/>
        <end position="886"/>
    </location>
</feature>
<proteinExistence type="inferred from homology"/>
<feature type="region of interest" description="Disordered" evidence="2">
    <location>
        <begin position="1"/>
        <end position="60"/>
    </location>
</feature>
<dbReference type="PROSITE" id="PS50235">
    <property type="entry name" value="USP_3"/>
    <property type="match status" value="1"/>
</dbReference>
<dbReference type="PaxDb" id="3055-EDO98160"/>
<feature type="compositionally biased region" description="Low complexity" evidence="2">
    <location>
        <begin position="397"/>
        <end position="412"/>
    </location>
</feature>
<dbReference type="EMBL" id="CM008978">
    <property type="protein sequence ID" value="PNW70255.1"/>
    <property type="molecule type" value="Genomic_DNA"/>
</dbReference>
<gene>
    <name evidence="4" type="ORF">CHLRE_17g712200v5</name>
</gene>
<feature type="compositionally biased region" description="Gly residues" evidence="2">
    <location>
        <begin position="965"/>
        <end position="975"/>
    </location>
</feature>
<dbReference type="PROSITE" id="PS00973">
    <property type="entry name" value="USP_2"/>
    <property type="match status" value="1"/>
</dbReference>
<feature type="compositionally biased region" description="Basic and acidic residues" evidence="2">
    <location>
        <begin position="947"/>
        <end position="959"/>
    </location>
</feature>
<dbReference type="InterPro" id="IPR038765">
    <property type="entry name" value="Papain-like_cys_pep_sf"/>
</dbReference>
<dbReference type="FunFam" id="3.90.70.10:FF:000356">
    <property type="entry name" value="Clan CA, family C19, ubiquitin hydrolase-like cysteine peptidase"/>
    <property type="match status" value="1"/>
</dbReference>
<dbReference type="Proteomes" id="UP000006906">
    <property type="component" value="Chromosome 17"/>
</dbReference>
<dbReference type="InterPro" id="IPR028889">
    <property type="entry name" value="USP"/>
</dbReference>
<reference evidence="4" key="2">
    <citation type="submission" date="2017-07" db="EMBL/GenBank/DDBJ databases">
        <title>WGS assembly of Chlamydomonas reinhardtii.</title>
        <authorList>
            <consortium name="Chlamydomonas Annotation Team"/>
            <consortium name="JGI Annotation Team"/>
            <person name="Merchant S.S."/>
            <person name="Prochnik S.E."/>
            <person name="Vallon O."/>
            <person name="Harris E.H."/>
            <person name="Karpowicz S.J."/>
            <person name="Witman G.B."/>
            <person name="Terry A."/>
            <person name="Salamov A."/>
            <person name="Fritz-Laylin L.K."/>
            <person name="Marechal-Drouard L."/>
            <person name="Marshall W.F."/>
            <person name="Qu L.H."/>
            <person name="Nelson D.R."/>
            <person name="Sanderfoot A.A."/>
            <person name="Spalding M.H."/>
            <person name="Kapitonov V.V."/>
            <person name="Ren Q."/>
            <person name="Ferris P."/>
            <person name="Lindquist E."/>
            <person name="Shapiro H."/>
            <person name="Lucas S.M."/>
            <person name="Grimwood J."/>
            <person name="Schmutz J."/>
            <person name="Grigoriev I.V."/>
            <person name="Rokhsar D.S."/>
        </authorList>
    </citation>
    <scope>NUCLEOTIDE SEQUENCE</scope>
    <source>
        <strain evidence="4">CC-503 cw92 mt+</strain>
    </source>
</reference>
<dbReference type="Pfam" id="PF02809">
    <property type="entry name" value="UIM"/>
    <property type="match status" value="2"/>
</dbReference>
<keyword evidence="5" id="KW-1185">Reference proteome</keyword>
<sequence>MPTRRDGLAAGRGNAQLQDAYDMGNSDGEAEGSGQAAPAWPKSTGMKRPPGAAFGGSEPRKQQCTVKSMFAAQRERIYQNRLTPAGMVNLGNTCYLNSVIQVLLHMPSFNGDLGHPALEKLRNQQLLPHGSAGVWAALQATAHRLRIATASRSPSSDLAKPAVEPGELRAAMGRRSGRWRGFGQQDAHEFLVELLEALQSEVLAAEAVAAGKQSIRMSRTRDPAARNLSGCLAHTWTCRSCGHVARAKEVFSCLSLQLPPSGCVRLEDLVSEFLKDEVVDKNCDSCSPSSPVPHTASHHFWRLPRVLVVHIKRFMPLQQQLPAPALLAPAAQPPPSAPGQGVQREQTKEGSMPAPSAPGSMEDEAEAPAPPAGGESSGAPTPPLRDSLTPGTPPPQSALAPAAAPQQQREATPPAPYYYAKVHTSVEVEPRLDLARYCDGGARAHVHLLEGVPPATLERAAVDAAVDAAAGPGPSGAGPAAVATARAPEVCHTLDTVGGGSTCPSPSFMLRSGLQERTVEVGHRDGTGADGGGGTSTIWSTGGMAAAAACGEATPLGGIAPSSHARTQHRDRQGLGDDGAALGLGTGRRSQPGCTGGTANGSADGSAGGVTPAVGVSGRKDPRVLPTSRFFSPAGGSGGGSGDGAAGAVTPATGRVGRVPFAADLALDLSTRKPVGASGAAAAAAAAAARAAAAATAAGGGGVDGGLGGVGGLLGHKRLEDMTDEEQLEYALQMSMLDQQEPAAQPGEVQPEAAAPAPAKLGAPPAATAAKAAAAATGGATGSAGGCNGGVGDGANATAGKSGGGHRVVLDLSDAVPGRAPPKPAHVKGDSSDSSGGGWVNGVGGKHHPLGSLHHEHHQHQPRDAGSGGGTGSAGAPDVDDGAAPVMFADGDDASPLEIQDESPSGAVARAKAGKAAAAGAAMGPALSEASGEGGGSAVDTGADDDNDHHHNHNSDKHAPAAGTGLKGGVVGGSGITRIKPGGRKAAGLLASKRRKKRGLLAGTGGGHEHTHAHGTHAGFGFFSGTGAANDGTTAQSPAAARAAADDSDRDAEIAGWGGGGAAGDEADTEAANDMELDPDMLEAIRLSKQTFEQEQRQRHTGTPLGGTAGGGGVGAAGGHGAEDAWQRVLATPDAVAAEVQAQGWGRAGGHSGAQAPPPSPPGRKAGRRAPVLVGNDCIQCVINWNNNDDDVLTDDQANDVEAGDGDVGAIPGQRGAAGDGDGCVPTLARAGSGTGPASGRHRSRNGASKVSEDFKFAFDNWRENNGGAAQPPAQDGVGKRAAPLGERALILVPEFATAPGAALSSGRAGGAAAGGAASAGQAGGAGDSGGGGGDAPVTRVDLTGGDDEEDPELAKALALSMETYTEDIERQCNNCLADAAGAAAGGGGAEHDLAGGVALSAGAPGGSGGGAAASDAEGGSGAEVLPPLRPKVVLVDDSDGDGNGGQDAATGSEQADDDADGPTPMEVADAPAAVAKGVAGVEGEPVVRAVRAAAVAAAAVLPLRQAAAYRLVGVVRHKGQTPFSGHYVADVLVRHTAEGAPVWYEHNDSVVSQVAFARVQQDAAQQGYMLFFANDLTRAATEAARAAAEERAKPESAKAGAATAGPATAGAAGGAWAWVNGGKAAEA</sequence>
<dbReference type="Gene3D" id="3.90.70.10">
    <property type="entry name" value="Cysteine proteinases"/>
    <property type="match status" value="2"/>
</dbReference>
<dbReference type="ExpressionAtlas" id="A0A2K3CPQ1">
    <property type="expression patterns" value="baseline and differential"/>
</dbReference>
<dbReference type="InterPro" id="IPR050164">
    <property type="entry name" value="Peptidase_C19"/>
</dbReference>
<feature type="compositionally biased region" description="Basic and acidic residues" evidence="2">
    <location>
        <begin position="1588"/>
        <end position="1597"/>
    </location>
</feature>
<feature type="region of interest" description="Disordered" evidence="2">
    <location>
        <begin position="1587"/>
        <end position="1610"/>
    </location>
</feature>
<feature type="region of interest" description="Disordered" evidence="2">
    <location>
        <begin position="1031"/>
        <end position="1067"/>
    </location>
</feature>
<dbReference type="KEGG" id="cre:CHLRE_17g712200v5"/>
<dbReference type="GeneID" id="5725971"/>
<feature type="domain" description="USP" evidence="3">
    <location>
        <begin position="85"/>
        <end position="422"/>
    </location>
</feature>
<feature type="region of interest" description="Disordered" evidence="2">
    <location>
        <begin position="814"/>
        <end position="910"/>
    </location>
</feature>
<feature type="region of interest" description="Disordered" evidence="2">
    <location>
        <begin position="1091"/>
        <end position="1120"/>
    </location>
</feature>
<feature type="compositionally biased region" description="Gly residues" evidence="2">
    <location>
        <begin position="1104"/>
        <end position="1120"/>
    </location>
</feature>
<feature type="region of interest" description="Disordered" evidence="2">
    <location>
        <begin position="1405"/>
        <end position="1467"/>
    </location>
</feature>
<evidence type="ECO:0000313" key="4">
    <source>
        <dbReference type="EMBL" id="PNW70255.1"/>
    </source>
</evidence>
<feature type="region of interest" description="Disordered" evidence="2">
    <location>
        <begin position="1231"/>
        <end position="1251"/>
    </location>
</feature>
<feature type="region of interest" description="Disordered" evidence="2">
    <location>
        <begin position="740"/>
        <end position="762"/>
    </location>
</feature>
<dbReference type="OrthoDB" id="289038at2759"/>
<dbReference type="Gene3D" id="6.10.300.40">
    <property type="match status" value="1"/>
</dbReference>
<evidence type="ECO:0000256" key="1">
    <source>
        <dbReference type="ARBA" id="ARBA00009085"/>
    </source>
</evidence>
<accession>A0A2K3CPQ1</accession>
<dbReference type="OMA" id="IALHTMG"/>
<evidence type="ECO:0000313" key="5">
    <source>
        <dbReference type="Proteomes" id="UP000006906"/>
    </source>
</evidence>
<feature type="region of interest" description="Disordered" evidence="2">
    <location>
        <begin position="926"/>
        <end position="995"/>
    </location>
</feature>
<evidence type="ECO:0000256" key="2">
    <source>
        <dbReference type="SAM" id="MobiDB-lite"/>
    </source>
</evidence>
<dbReference type="PROSITE" id="PS00972">
    <property type="entry name" value="USP_1"/>
    <property type="match status" value="1"/>
</dbReference>
<dbReference type="Gramene" id="PNW70255">
    <property type="protein sequence ID" value="PNW70255"/>
    <property type="gene ID" value="CHLRE_17g712200v5"/>
</dbReference>
<protein>
    <recommendedName>
        <fullName evidence="3">USP domain-containing protein</fullName>
    </recommendedName>
</protein>
<feature type="region of interest" description="Disordered" evidence="2">
    <location>
        <begin position="1302"/>
        <end position="1350"/>
    </location>
</feature>
<dbReference type="Gramene" id="PNW70256">
    <property type="protein sequence ID" value="PNW70256"/>
    <property type="gene ID" value="CHLRE_17g712200v5"/>
</dbReference>
<reference evidence="4 5" key="1">
    <citation type="journal article" date="2007" name="Science">
        <title>The Chlamydomonas genome reveals the evolution of key animal and plant functions.</title>
        <authorList>
            <person name="Merchant S.S."/>
            <person name="Prochnik S.E."/>
            <person name="Vallon O."/>
            <person name="Harris E.H."/>
            <person name="Karpowicz S.J."/>
            <person name="Witman G.B."/>
            <person name="Terry A."/>
            <person name="Salamov A."/>
            <person name="Fritz-Laylin L.K."/>
            <person name="Marechal-Drouard L."/>
            <person name="Marshall W.F."/>
            <person name="Qu L.H."/>
            <person name="Nelson D.R."/>
            <person name="Sanderfoot A.A."/>
            <person name="Spalding M.H."/>
            <person name="Kapitonov V.V."/>
            <person name="Ren Q."/>
            <person name="Ferris P."/>
            <person name="Lindquist E."/>
            <person name="Shapiro H."/>
            <person name="Lucas S.M."/>
            <person name="Grimwood J."/>
            <person name="Schmutz J."/>
            <person name="Cardol P."/>
            <person name="Cerutti H."/>
            <person name="Chanfreau G."/>
            <person name="Chen C.L."/>
            <person name="Cognat V."/>
            <person name="Croft M.T."/>
            <person name="Dent R."/>
            <person name="Dutcher S."/>
            <person name="Fernandez E."/>
            <person name="Fukuzawa H."/>
            <person name="Gonzalez-Ballester D."/>
            <person name="Gonzalez-Halphen D."/>
            <person name="Hallmann A."/>
            <person name="Hanikenne M."/>
            <person name="Hippler M."/>
            <person name="Inwood W."/>
            <person name="Jabbari K."/>
            <person name="Kalanon M."/>
            <person name="Kuras R."/>
            <person name="Lefebvre P.A."/>
            <person name="Lemaire S.D."/>
            <person name="Lobanov A.V."/>
            <person name="Lohr M."/>
            <person name="Manuell A."/>
            <person name="Meier I."/>
            <person name="Mets L."/>
            <person name="Mittag M."/>
            <person name="Mittelmeier T."/>
            <person name="Moroney J.V."/>
            <person name="Moseley J."/>
            <person name="Napoli C."/>
            <person name="Nedelcu A.M."/>
            <person name="Niyogi K."/>
            <person name="Novoselov S.V."/>
            <person name="Paulsen I.T."/>
            <person name="Pazour G."/>
            <person name="Purton S."/>
            <person name="Ral J.P."/>
            <person name="Riano-Pachon D.M."/>
            <person name="Riekhof W."/>
            <person name="Rymarquis L."/>
            <person name="Schroda M."/>
            <person name="Stern D."/>
            <person name="Umen J."/>
            <person name="Willows R."/>
            <person name="Wilson N."/>
            <person name="Zimmer S.L."/>
            <person name="Allmer J."/>
            <person name="Balk J."/>
            <person name="Bisova K."/>
            <person name="Chen C.J."/>
            <person name="Elias M."/>
            <person name="Gendler K."/>
            <person name="Hauser C."/>
            <person name="Lamb M.R."/>
            <person name="Ledford H."/>
            <person name="Long J.C."/>
            <person name="Minagawa J."/>
            <person name="Page M.D."/>
            <person name="Pan J."/>
            <person name="Pootakham W."/>
            <person name="Roje S."/>
            <person name="Rose A."/>
            <person name="Stahlberg E."/>
            <person name="Terauchi A.M."/>
            <person name="Yang P."/>
            <person name="Ball S."/>
            <person name="Bowler C."/>
            <person name="Dieckmann C.L."/>
            <person name="Gladyshev V.N."/>
            <person name="Green P."/>
            <person name="Jorgensen R."/>
            <person name="Mayfield S."/>
            <person name="Mueller-Roeber B."/>
            <person name="Rajamani S."/>
            <person name="Sayre R.T."/>
            <person name="Brokstein P."/>
            <person name="Dubchak I."/>
            <person name="Goodstein D."/>
            <person name="Hornick L."/>
            <person name="Huang Y.W."/>
            <person name="Jhaveri J."/>
            <person name="Luo Y."/>
            <person name="Martinez D."/>
            <person name="Ngau W.C."/>
            <person name="Otillar B."/>
            <person name="Poliakov A."/>
            <person name="Porter A."/>
            <person name="Szajkowski L."/>
            <person name="Werner G."/>
            <person name="Zhou K."/>
            <person name="Grigoriev I.V."/>
            <person name="Rokhsar D.S."/>
            <person name="Grossman A.R."/>
        </authorList>
    </citation>
    <scope>NUCLEOTIDE SEQUENCE [LARGE SCALE GENOMIC DNA]</scope>
    <source>
        <strain evidence="5">CC-503</strain>
        <strain evidence="4">CC-503 cw92 mt+</strain>
    </source>
</reference>